<reference evidence="1 2" key="1">
    <citation type="submission" date="2020-06" db="EMBL/GenBank/DDBJ databases">
        <title>Complete genome of Azosprillum oryzae KACC14407.</title>
        <authorList>
            <person name="Kim M."/>
            <person name="Park Y.-J."/>
            <person name="Shin J.-H."/>
        </authorList>
    </citation>
    <scope>NUCLEOTIDE SEQUENCE [LARGE SCALE GENOMIC DNA]</scope>
    <source>
        <strain evidence="1 2">KACC 14407</strain>
        <plasmid evidence="1 2">unnamed3</plasmid>
    </source>
</reference>
<dbReference type="Proteomes" id="UP000509702">
    <property type="component" value="Plasmid unnamed3"/>
</dbReference>
<dbReference type="InterPro" id="IPR035093">
    <property type="entry name" value="RelE/ParE_toxin_dom_sf"/>
</dbReference>
<evidence type="ECO:0000313" key="1">
    <source>
        <dbReference type="EMBL" id="QKS50024.1"/>
    </source>
</evidence>
<geneLocation type="plasmid" evidence="1 2">
    <name>unnamed3</name>
</geneLocation>
<keyword evidence="1" id="KW-0614">Plasmid</keyword>
<dbReference type="PANTHER" id="PTHR40266:SF2">
    <property type="entry name" value="TOXIN HIGB-1"/>
    <property type="match status" value="1"/>
</dbReference>
<dbReference type="KEGG" id="aoz:HUE56_05760"/>
<proteinExistence type="predicted"/>
<dbReference type="AlphaFoldDB" id="A0A6N1ALM5"/>
<dbReference type="OrthoDB" id="9801102at2"/>
<dbReference type="SUPFAM" id="SSF143011">
    <property type="entry name" value="RelE-like"/>
    <property type="match status" value="1"/>
</dbReference>
<keyword evidence="2" id="KW-1185">Reference proteome</keyword>
<protein>
    <submittedName>
        <fullName evidence="1">Type II toxin-antitoxin system RelE/ParE family toxin</fullName>
    </submittedName>
</protein>
<organism evidence="1 2">
    <name type="scientific">Azospirillum oryzae</name>
    <dbReference type="NCBI Taxonomy" id="286727"/>
    <lineage>
        <taxon>Bacteria</taxon>
        <taxon>Pseudomonadati</taxon>
        <taxon>Pseudomonadota</taxon>
        <taxon>Alphaproteobacteria</taxon>
        <taxon>Rhodospirillales</taxon>
        <taxon>Azospirillaceae</taxon>
        <taxon>Azospirillum</taxon>
    </lineage>
</organism>
<dbReference type="EMBL" id="CP054617">
    <property type="protein sequence ID" value="QKS50024.1"/>
    <property type="molecule type" value="Genomic_DNA"/>
</dbReference>
<accession>A0A6N1ALM5</accession>
<evidence type="ECO:0000313" key="2">
    <source>
        <dbReference type="Proteomes" id="UP000509702"/>
    </source>
</evidence>
<dbReference type="InterPro" id="IPR007711">
    <property type="entry name" value="HigB-1"/>
</dbReference>
<dbReference type="Pfam" id="PF05015">
    <property type="entry name" value="HigB-like_toxin"/>
    <property type="match status" value="1"/>
</dbReference>
<dbReference type="Gene3D" id="3.30.2310.20">
    <property type="entry name" value="RelE-like"/>
    <property type="match status" value="1"/>
</dbReference>
<gene>
    <name evidence="1" type="ORF">HUE56_05760</name>
</gene>
<sequence length="93" mass="10566">MIRNIRNKALKRYFETGKSDKLPIQGAANITRLGRILVALDAASKPDDLNLPGFHFHGLEGEERWSVRVTANYRITFAWEAPDAIAVDLEDYH</sequence>
<name>A0A6N1ALM5_9PROT</name>
<dbReference type="PANTHER" id="PTHR40266">
    <property type="entry name" value="TOXIN HIGB-1"/>
    <property type="match status" value="1"/>
</dbReference>
<dbReference type="RefSeq" id="WP_149198813.1">
    <property type="nucleotide sequence ID" value="NZ_BSOV01000075.1"/>
</dbReference>